<gene>
    <name evidence="2" type="ORF">EDB81DRAFT_66676</name>
</gene>
<protein>
    <submittedName>
        <fullName evidence="2">Uncharacterized protein</fullName>
    </submittedName>
</protein>
<feature type="transmembrane region" description="Helical" evidence="1">
    <location>
        <begin position="42"/>
        <end position="72"/>
    </location>
</feature>
<evidence type="ECO:0000313" key="2">
    <source>
        <dbReference type="EMBL" id="KAH7140846.1"/>
    </source>
</evidence>
<sequence length="205" mass="22744">MKPCQGDGFQVIFLRRMSRGGFLGMASTHPPRWLHAAHPPTWTLLGLAVAPCALWLCTSLCCCGVWLLLWLLARNRFDRWFAVACRSLEVYAQCACISMSCLQRCVAAQTTSRMFLSCHSSPNRIETDCHPHVLFPGSFSLTCTVRGANSWKSRQGIELIVSARVHKKVPESRTGTAEHDIACRASHRKINCPSGQRDVQTGGQS</sequence>
<keyword evidence="3" id="KW-1185">Reference proteome</keyword>
<accession>A0A9P9EPC0</accession>
<proteinExistence type="predicted"/>
<comment type="caution">
    <text evidence="2">The sequence shown here is derived from an EMBL/GenBank/DDBJ whole genome shotgun (WGS) entry which is preliminary data.</text>
</comment>
<name>A0A9P9EPC0_9HYPO</name>
<keyword evidence="1" id="KW-1133">Transmembrane helix</keyword>
<keyword evidence="1" id="KW-0812">Transmembrane</keyword>
<evidence type="ECO:0000313" key="3">
    <source>
        <dbReference type="Proteomes" id="UP000738349"/>
    </source>
</evidence>
<reference evidence="2" key="1">
    <citation type="journal article" date="2021" name="Nat. Commun.">
        <title>Genetic determinants of endophytism in the Arabidopsis root mycobiome.</title>
        <authorList>
            <person name="Mesny F."/>
            <person name="Miyauchi S."/>
            <person name="Thiergart T."/>
            <person name="Pickel B."/>
            <person name="Atanasova L."/>
            <person name="Karlsson M."/>
            <person name="Huettel B."/>
            <person name="Barry K.W."/>
            <person name="Haridas S."/>
            <person name="Chen C."/>
            <person name="Bauer D."/>
            <person name="Andreopoulos W."/>
            <person name="Pangilinan J."/>
            <person name="LaButti K."/>
            <person name="Riley R."/>
            <person name="Lipzen A."/>
            <person name="Clum A."/>
            <person name="Drula E."/>
            <person name="Henrissat B."/>
            <person name="Kohler A."/>
            <person name="Grigoriev I.V."/>
            <person name="Martin F.M."/>
            <person name="Hacquard S."/>
        </authorList>
    </citation>
    <scope>NUCLEOTIDE SEQUENCE</scope>
    <source>
        <strain evidence="2">MPI-CAGE-AT-0147</strain>
    </source>
</reference>
<dbReference type="Proteomes" id="UP000738349">
    <property type="component" value="Unassembled WGS sequence"/>
</dbReference>
<organism evidence="2 3">
    <name type="scientific">Dactylonectria macrodidyma</name>
    <dbReference type="NCBI Taxonomy" id="307937"/>
    <lineage>
        <taxon>Eukaryota</taxon>
        <taxon>Fungi</taxon>
        <taxon>Dikarya</taxon>
        <taxon>Ascomycota</taxon>
        <taxon>Pezizomycotina</taxon>
        <taxon>Sordariomycetes</taxon>
        <taxon>Hypocreomycetidae</taxon>
        <taxon>Hypocreales</taxon>
        <taxon>Nectriaceae</taxon>
        <taxon>Dactylonectria</taxon>
    </lineage>
</organism>
<keyword evidence="1" id="KW-0472">Membrane</keyword>
<evidence type="ECO:0000256" key="1">
    <source>
        <dbReference type="SAM" id="Phobius"/>
    </source>
</evidence>
<dbReference type="AlphaFoldDB" id="A0A9P9EPC0"/>
<dbReference type="EMBL" id="JAGMUV010000011">
    <property type="protein sequence ID" value="KAH7140846.1"/>
    <property type="molecule type" value="Genomic_DNA"/>
</dbReference>